<dbReference type="SUPFAM" id="SSF54001">
    <property type="entry name" value="Cysteine proteinases"/>
    <property type="match status" value="1"/>
</dbReference>
<accession>A0A061B8I1</accession>
<evidence type="ECO:0000256" key="4">
    <source>
        <dbReference type="SAM" id="MobiDB-lite"/>
    </source>
</evidence>
<feature type="compositionally biased region" description="Low complexity" evidence="4">
    <location>
        <begin position="680"/>
        <end position="699"/>
    </location>
</feature>
<feature type="region of interest" description="Disordered" evidence="4">
    <location>
        <begin position="310"/>
        <end position="349"/>
    </location>
</feature>
<feature type="compositionally biased region" description="Polar residues" evidence="4">
    <location>
        <begin position="929"/>
        <end position="939"/>
    </location>
</feature>
<dbReference type="Gene3D" id="3.40.395.10">
    <property type="entry name" value="Adenoviral Proteinase, Chain A"/>
    <property type="match status" value="1"/>
</dbReference>
<feature type="compositionally biased region" description="Acidic residues" evidence="4">
    <location>
        <begin position="841"/>
        <end position="850"/>
    </location>
</feature>
<evidence type="ECO:0000259" key="5">
    <source>
        <dbReference type="PROSITE" id="PS50600"/>
    </source>
</evidence>
<dbReference type="GO" id="GO:0006508">
    <property type="term" value="P:proteolysis"/>
    <property type="evidence" value="ECO:0007669"/>
    <property type="project" value="UniProtKB-KW"/>
</dbReference>
<feature type="compositionally biased region" description="Basic residues" evidence="4">
    <location>
        <begin position="53"/>
        <end position="69"/>
    </location>
</feature>
<proteinExistence type="inferred from homology"/>
<feature type="region of interest" description="Disordered" evidence="4">
    <location>
        <begin position="967"/>
        <end position="1105"/>
    </location>
</feature>
<evidence type="ECO:0000256" key="1">
    <source>
        <dbReference type="ARBA" id="ARBA00005234"/>
    </source>
</evidence>
<feature type="compositionally biased region" description="Polar residues" evidence="4">
    <location>
        <begin position="792"/>
        <end position="801"/>
    </location>
</feature>
<feature type="domain" description="Ubiquitin-like protease family profile" evidence="5">
    <location>
        <begin position="412"/>
        <end position="588"/>
    </location>
</feature>
<feature type="compositionally biased region" description="Acidic residues" evidence="4">
    <location>
        <begin position="643"/>
        <end position="652"/>
    </location>
</feature>
<feature type="compositionally biased region" description="Basic and acidic residues" evidence="4">
    <location>
        <begin position="720"/>
        <end position="729"/>
    </location>
</feature>
<feature type="compositionally biased region" description="Polar residues" evidence="4">
    <location>
        <begin position="1019"/>
        <end position="1042"/>
    </location>
</feature>
<protein>
    <submittedName>
        <fullName evidence="6">CYFA0S11e01552g1_1</fullName>
    </submittedName>
</protein>
<feature type="compositionally biased region" description="Polar residues" evidence="4">
    <location>
        <begin position="758"/>
        <end position="774"/>
    </location>
</feature>
<dbReference type="VEuPathDB" id="FungiDB:BON22_2877"/>
<evidence type="ECO:0000256" key="3">
    <source>
        <dbReference type="ARBA" id="ARBA00022801"/>
    </source>
</evidence>
<reference evidence="6" key="1">
    <citation type="journal article" date="2014" name="Genome Announc.">
        <title>Genome sequence of the yeast Cyberlindnera fabianii (Hansenula fabianii).</title>
        <authorList>
            <person name="Freel K.C."/>
            <person name="Sarilar V."/>
            <person name="Neuveglise C."/>
            <person name="Devillers H."/>
            <person name="Friedrich A."/>
            <person name="Schacherer J."/>
        </authorList>
    </citation>
    <scope>NUCLEOTIDE SEQUENCE</scope>
    <source>
        <strain evidence="6">YJS4271</strain>
    </source>
</reference>
<organism evidence="6">
    <name type="scientific">Cyberlindnera fabianii</name>
    <name type="common">Yeast</name>
    <name type="synonym">Hansenula fabianii</name>
    <dbReference type="NCBI Taxonomy" id="36022"/>
    <lineage>
        <taxon>Eukaryota</taxon>
        <taxon>Fungi</taxon>
        <taxon>Dikarya</taxon>
        <taxon>Ascomycota</taxon>
        <taxon>Saccharomycotina</taxon>
        <taxon>Saccharomycetes</taxon>
        <taxon>Phaffomycetales</taxon>
        <taxon>Phaffomycetaceae</taxon>
        <taxon>Cyberlindnera</taxon>
    </lineage>
</organism>
<feature type="compositionally biased region" description="Basic and acidic residues" evidence="4">
    <location>
        <begin position="77"/>
        <end position="87"/>
    </location>
</feature>
<feature type="compositionally biased region" description="Acidic residues" evidence="4">
    <location>
        <begin position="811"/>
        <end position="825"/>
    </location>
</feature>
<feature type="compositionally biased region" description="Polar residues" evidence="4">
    <location>
        <begin position="335"/>
        <end position="345"/>
    </location>
</feature>
<evidence type="ECO:0000256" key="2">
    <source>
        <dbReference type="ARBA" id="ARBA00022670"/>
    </source>
</evidence>
<feature type="compositionally biased region" description="Basic and acidic residues" evidence="4">
    <location>
        <begin position="702"/>
        <end position="711"/>
    </location>
</feature>
<feature type="region of interest" description="Disordered" evidence="4">
    <location>
        <begin position="36"/>
        <end position="111"/>
    </location>
</feature>
<feature type="compositionally biased region" description="Basic and acidic residues" evidence="4">
    <location>
        <begin position="997"/>
        <end position="1018"/>
    </location>
</feature>
<keyword evidence="3" id="KW-0378">Hydrolase</keyword>
<gene>
    <name evidence="6" type="ORF">CYFA0S_11e01552g</name>
</gene>
<dbReference type="PROSITE" id="PS50600">
    <property type="entry name" value="ULP_PROTEASE"/>
    <property type="match status" value="1"/>
</dbReference>
<dbReference type="PANTHER" id="PTHR47764:SF2">
    <property type="entry name" value="UBIQUITIN-LIKE PROTEASE FAMILY PROFILE DOMAIN-CONTAINING PROTEIN"/>
    <property type="match status" value="1"/>
</dbReference>
<feature type="region of interest" description="Disordered" evidence="4">
    <location>
        <begin position="635"/>
        <end position="867"/>
    </location>
</feature>
<dbReference type="AlphaFoldDB" id="A0A061B8I1"/>
<dbReference type="InterPro" id="IPR003653">
    <property type="entry name" value="Peptidase_C48_C"/>
</dbReference>
<dbReference type="InterPro" id="IPR038765">
    <property type="entry name" value="Papain-like_cys_pep_sf"/>
</dbReference>
<comment type="similarity">
    <text evidence="1">Belongs to the peptidase C48 family.</text>
</comment>
<feature type="region of interest" description="Disordered" evidence="4">
    <location>
        <begin position="891"/>
        <end position="911"/>
    </location>
</feature>
<evidence type="ECO:0000313" key="6">
    <source>
        <dbReference type="EMBL" id="CDR43209.1"/>
    </source>
</evidence>
<dbReference type="OrthoDB" id="442460at2759"/>
<keyword evidence="2" id="KW-0645">Protease</keyword>
<name>A0A061B8I1_CYBFA</name>
<dbReference type="EMBL" id="LK052896">
    <property type="protein sequence ID" value="CDR43209.1"/>
    <property type="molecule type" value="Genomic_DNA"/>
</dbReference>
<dbReference type="PANTHER" id="PTHR47764">
    <property type="entry name" value="UBIQUITIN-LIKE-SPECIFIC PROTEASE 2B-RELATED"/>
    <property type="match status" value="1"/>
</dbReference>
<sequence>MAAFSARKRKTSMAMNMPMNNLGYVISPPWLPPSATNVLTHLHRSKDETTPSKKQKRSTPSKHTPHSHRIMSSPSTEDIHSRLDSLNDHPSSNDWVKPDKPPPVPSIYRRRTGPDVLGFESVSGYPDPKKKELVLSDTEMNDFKIVKEKVLEVYDYQKGVTSVVDYTRVSLPISKVYYGSGFRDIINKGGLRFEFTTDFETARITDDDKTLTKIAISDIDSLKFADTVIHFKIGRLLESRFKDIQLQVSKNNQEKFISIWKECLMQTKSNMMTIEKCNAVDLENLIRKGERVSKLKKDFASLKNPRMAKTKKGKVVSLPGSQSQLTTEEDDSKSENTTSNITTRAPATPPDAFYQTKLLATSRQTRSSTQKDTFEPILVDDIQPATPPRKMRQPRVPFKPALKYTFADSSVFTIRDSDYRTLESRQWVNDTLIDFFTKYFTDEKVNEGSLTRKDFHAFSTFFFTKLNSSKQHYENIKRWVSKIDLMEKDFAIIPINEALHWYCSIVTNLRGLLKEDPHEVCTVYVFDSLAQNHEKIINPIRTFIIEYMLDKHNRRISPKRFRFKVGAVPKQPNFNDCGIHVLYNIFKFLHNHDDVINIWEQEKPKRNEIRAVFKEKERDGWRGRLRAVLKDLQTEMIDRGDVPPEEEEGDDAADTKRGPDEEDDEEDLFMFTDADTFHMSKQGGKSGTATTTKNSSSSSREPSVEKTEKGDTTPSVNAEDENKVEDQLSRRRLANDAFKLISDGVGESSVKSDDLVINDTQQGPLLESSNSEDLTPSLIPDSQAARSKRNYQKLTQITPHGTQEVLKEESSPDNDVDAIGDDMNELELSASAGESPKLDEVDSGATDDDDKNANDNGNVSVEPNRLLPRERMIQLNFDNNVDDQVVSGEKDVAEGSQVEQVDMPAGDNENKDEVHIISDIEDTVEEGVRQSSTTPSNDQLGRKVSIEYIEDGNPWKKIAPVTLQVEASQEDAKNEVVDIDSSGSSSSEVNPDEGESENARKQKQEKKDKMDKKLHLSQHEITNGHTTPESDNGARSPTSVPSTPRRLLKDLSSYGFHGQGPHKKKGAQGQERTTSQGSVVIDSDSDHQSASQSKRSAPVMMPKSS</sequence>
<dbReference type="GO" id="GO:0008234">
    <property type="term" value="F:cysteine-type peptidase activity"/>
    <property type="evidence" value="ECO:0007669"/>
    <property type="project" value="InterPro"/>
</dbReference>
<dbReference type="Pfam" id="PF02902">
    <property type="entry name" value="Peptidase_C48"/>
    <property type="match status" value="1"/>
</dbReference>
<dbReference type="GO" id="GO:0019783">
    <property type="term" value="F:ubiquitin-like protein peptidase activity"/>
    <property type="evidence" value="ECO:0007669"/>
    <property type="project" value="UniProtKB-ARBA"/>
</dbReference>
<feature type="region of interest" description="Disordered" evidence="4">
    <location>
        <begin position="923"/>
        <end position="943"/>
    </location>
</feature>